<reference evidence="1 3" key="1">
    <citation type="submission" date="2018-06" db="EMBL/GenBank/DDBJ databases">
        <authorList>
            <consortium name="Pathogen Informatics"/>
            <person name="Doyle S."/>
        </authorList>
    </citation>
    <scope>NUCLEOTIDE SEQUENCE [LARGE SCALE GENOMIC DNA]</scope>
    <source>
        <strain evidence="1 3">NCTC11343</strain>
    </source>
</reference>
<dbReference type="AlphaFoldDB" id="A0A2X2IP90"/>
<dbReference type="EMBL" id="UAUU01000002">
    <property type="protein sequence ID" value="SPZ84122.1"/>
    <property type="molecule type" value="Genomic_DNA"/>
</dbReference>
<dbReference type="RefSeq" id="WP_070560652.1">
    <property type="nucleotide sequence ID" value="NZ_CP068086.1"/>
</dbReference>
<evidence type="ECO:0000313" key="4">
    <source>
        <dbReference type="Proteomes" id="UP000432350"/>
    </source>
</evidence>
<dbReference type="Gene3D" id="1.10.150.520">
    <property type="match status" value="1"/>
</dbReference>
<dbReference type="GeneID" id="97178910"/>
<dbReference type="Proteomes" id="UP000251241">
    <property type="component" value="Unassembled WGS sequence"/>
</dbReference>
<proteinExistence type="predicted"/>
<gene>
    <name evidence="1" type="ORF">NCTC11343_00652</name>
    <name evidence="2" type="ORF">SPHINGO8BC_50553</name>
</gene>
<dbReference type="SUPFAM" id="SSF56784">
    <property type="entry name" value="HAD-like"/>
    <property type="match status" value="1"/>
</dbReference>
<dbReference type="Proteomes" id="UP000432350">
    <property type="component" value="Unassembled WGS sequence"/>
</dbReference>
<dbReference type="EMBL" id="CABWMV010000024">
    <property type="protein sequence ID" value="VXC86747.1"/>
    <property type="molecule type" value="Genomic_DNA"/>
</dbReference>
<protein>
    <recommendedName>
        <fullName evidence="5">HAD family hydrolase</fullName>
    </recommendedName>
</protein>
<sequence>MMFPEDKKVYVFELDDVVFPKKDYLLQVYYLFASFIEFTETVPAQADLVQFMKNHLEHQGEYLLFEHAQQTFGFDPKYKENFERLHVNAILPLRLHLFDHINTLFKQLKAADKHVCILTKGNPLEQLNKVKFVDWGEYGDDIKVYFKDELVFREIDPLEFLAKEFTVETAAIQFVD</sequence>
<name>A0A2X2IP90_SPHMU</name>
<evidence type="ECO:0000313" key="1">
    <source>
        <dbReference type="EMBL" id="SPZ84122.1"/>
    </source>
</evidence>
<organism evidence="1 3">
    <name type="scientific">Sphingobacterium multivorum</name>
    <dbReference type="NCBI Taxonomy" id="28454"/>
    <lineage>
        <taxon>Bacteria</taxon>
        <taxon>Pseudomonadati</taxon>
        <taxon>Bacteroidota</taxon>
        <taxon>Sphingobacteriia</taxon>
        <taxon>Sphingobacteriales</taxon>
        <taxon>Sphingobacteriaceae</taxon>
        <taxon>Sphingobacterium</taxon>
    </lineage>
</organism>
<accession>A0A654C0U3</accession>
<evidence type="ECO:0008006" key="5">
    <source>
        <dbReference type="Google" id="ProtNLM"/>
    </source>
</evidence>
<accession>A0A2X2IP90</accession>
<reference evidence="2 4" key="2">
    <citation type="submission" date="2019-10" db="EMBL/GenBank/DDBJ databases">
        <authorList>
            <person name="Karimi E."/>
        </authorList>
    </citation>
    <scope>NUCLEOTIDE SEQUENCE [LARGE SCALE GENOMIC DNA]</scope>
    <source>
        <strain evidence="2">Sphingobacterium sp. 8BC</strain>
    </source>
</reference>
<dbReference type="InterPro" id="IPR023214">
    <property type="entry name" value="HAD_sf"/>
</dbReference>
<dbReference type="InterPro" id="IPR036412">
    <property type="entry name" value="HAD-like_sf"/>
</dbReference>
<evidence type="ECO:0000313" key="2">
    <source>
        <dbReference type="EMBL" id="VXC86747.1"/>
    </source>
</evidence>
<evidence type="ECO:0000313" key="3">
    <source>
        <dbReference type="Proteomes" id="UP000251241"/>
    </source>
</evidence>
<dbReference type="Gene3D" id="3.40.50.1000">
    <property type="entry name" value="HAD superfamily/HAD-like"/>
    <property type="match status" value="1"/>
</dbReference>